<feature type="non-terminal residue" evidence="2">
    <location>
        <position position="1"/>
    </location>
</feature>
<proteinExistence type="predicted"/>
<evidence type="ECO:0000313" key="2">
    <source>
        <dbReference type="EMBL" id="KAL0056525.1"/>
    </source>
</evidence>
<feature type="region of interest" description="Disordered" evidence="1">
    <location>
        <begin position="200"/>
        <end position="238"/>
    </location>
</feature>
<feature type="compositionally biased region" description="Low complexity" evidence="1">
    <location>
        <begin position="131"/>
        <end position="152"/>
    </location>
</feature>
<feature type="compositionally biased region" description="Low complexity" evidence="1">
    <location>
        <begin position="201"/>
        <end position="222"/>
    </location>
</feature>
<reference evidence="2 3" key="1">
    <citation type="submission" date="2024-05" db="EMBL/GenBank/DDBJ databases">
        <title>A draft genome resource for the thread blight pathogen Marasmius tenuissimus strain MS-2.</title>
        <authorList>
            <person name="Yulfo-Soto G.E."/>
            <person name="Baruah I.K."/>
            <person name="Amoako-Attah I."/>
            <person name="Bukari Y."/>
            <person name="Meinhardt L.W."/>
            <person name="Bailey B.A."/>
            <person name="Cohen S.P."/>
        </authorList>
    </citation>
    <scope>NUCLEOTIDE SEQUENCE [LARGE SCALE GENOMIC DNA]</scope>
    <source>
        <strain evidence="2 3">MS-2</strain>
    </source>
</reference>
<comment type="caution">
    <text evidence="2">The sequence shown here is derived from an EMBL/GenBank/DDBJ whole genome shotgun (WGS) entry which is preliminary data.</text>
</comment>
<protein>
    <submittedName>
        <fullName evidence="2">Uncharacterized protein</fullName>
    </submittedName>
</protein>
<gene>
    <name evidence="2" type="ORF">AAF712_016870</name>
</gene>
<evidence type="ECO:0000313" key="3">
    <source>
        <dbReference type="Proteomes" id="UP001437256"/>
    </source>
</evidence>
<keyword evidence="3" id="KW-1185">Reference proteome</keyword>
<feature type="region of interest" description="Disordered" evidence="1">
    <location>
        <begin position="97"/>
        <end position="183"/>
    </location>
</feature>
<organism evidence="2 3">
    <name type="scientific">Marasmius tenuissimus</name>
    <dbReference type="NCBI Taxonomy" id="585030"/>
    <lineage>
        <taxon>Eukaryota</taxon>
        <taxon>Fungi</taxon>
        <taxon>Dikarya</taxon>
        <taxon>Basidiomycota</taxon>
        <taxon>Agaricomycotina</taxon>
        <taxon>Agaricomycetes</taxon>
        <taxon>Agaricomycetidae</taxon>
        <taxon>Agaricales</taxon>
        <taxon>Marasmiineae</taxon>
        <taxon>Marasmiaceae</taxon>
        <taxon>Marasmius</taxon>
    </lineage>
</organism>
<feature type="non-terminal residue" evidence="2">
    <location>
        <position position="238"/>
    </location>
</feature>
<accession>A0ABR2Z5Q3</accession>
<dbReference type="Proteomes" id="UP001437256">
    <property type="component" value="Unassembled WGS sequence"/>
</dbReference>
<evidence type="ECO:0000256" key="1">
    <source>
        <dbReference type="SAM" id="MobiDB-lite"/>
    </source>
</evidence>
<feature type="compositionally biased region" description="Polar residues" evidence="1">
    <location>
        <begin position="166"/>
        <end position="179"/>
    </location>
</feature>
<dbReference type="EMBL" id="JBBXMP010001511">
    <property type="protein sequence ID" value="KAL0056525.1"/>
    <property type="molecule type" value="Genomic_DNA"/>
</dbReference>
<sequence>LLNGKPVNSLTIPACYPRIAQLFNNDPECSVGGRFSIFNSATGTVVLGSKIDSKLFKEFTRDVPTSSQPRHDSLGLDGLEAWKQDAIVSNMWSSYARESKNNKRKQARLSNKPYEKSKKRTLAAQSSNCGASAPPTQPAAAVAVSQSTQVTAPSTGNAFQPIDLTSAFSTPEPSQNNPPINFFDLPDVNLGNFFGDGAPVASGSGTASTSGTSSASVGLEGTEGVEGGADAGEEDELA</sequence>
<name>A0ABR2Z5Q3_9AGAR</name>